<accession>A0AAV7WW64</accession>
<evidence type="ECO:0000313" key="1">
    <source>
        <dbReference type="EMBL" id="KAJ1217076.1"/>
    </source>
</evidence>
<protein>
    <submittedName>
        <fullName evidence="1">Uncharacterized protein</fullName>
    </submittedName>
</protein>
<gene>
    <name evidence="1" type="ORF">NDU88_004671</name>
</gene>
<proteinExistence type="predicted"/>
<dbReference type="EMBL" id="JANPWB010000001">
    <property type="protein sequence ID" value="KAJ1217076.1"/>
    <property type="molecule type" value="Genomic_DNA"/>
</dbReference>
<comment type="caution">
    <text evidence="1">The sequence shown here is derived from an EMBL/GenBank/DDBJ whole genome shotgun (WGS) entry which is preliminary data.</text>
</comment>
<dbReference type="Proteomes" id="UP001066276">
    <property type="component" value="Chromosome 1_1"/>
</dbReference>
<sequence length="124" mass="13999">MQYRSVPQWLAGAGLRRGSRGAQAARVSARGRRVRGPVGEGASCRMPLTWASMSWWRSSGARGHWVGSRAQDTGRWHVGADCGGLSVMLDQLRALATYPDDKRWLSRPPWSWLTVLERETLRWH</sequence>
<evidence type="ECO:0000313" key="2">
    <source>
        <dbReference type="Proteomes" id="UP001066276"/>
    </source>
</evidence>
<organism evidence="1 2">
    <name type="scientific">Pleurodeles waltl</name>
    <name type="common">Iberian ribbed newt</name>
    <dbReference type="NCBI Taxonomy" id="8319"/>
    <lineage>
        <taxon>Eukaryota</taxon>
        <taxon>Metazoa</taxon>
        <taxon>Chordata</taxon>
        <taxon>Craniata</taxon>
        <taxon>Vertebrata</taxon>
        <taxon>Euteleostomi</taxon>
        <taxon>Amphibia</taxon>
        <taxon>Batrachia</taxon>
        <taxon>Caudata</taxon>
        <taxon>Salamandroidea</taxon>
        <taxon>Salamandridae</taxon>
        <taxon>Pleurodelinae</taxon>
        <taxon>Pleurodeles</taxon>
    </lineage>
</organism>
<keyword evidence="2" id="KW-1185">Reference proteome</keyword>
<reference evidence="1" key="1">
    <citation type="journal article" date="2022" name="bioRxiv">
        <title>Sequencing and chromosome-scale assembly of the giantPleurodeles waltlgenome.</title>
        <authorList>
            <person name="Brown T."/>
            <person name="Elewa A."/>
            <person name="Iarovenko S."/>
            <person name="Subramanian E."/>
            <person name="Araus A.J."/>
            <person name="Petzold A."/>
            <person name="Susuki M."/>
            <person name="Suzuki K.-i.T."/>
            <person name="Hayashi T."/>
            <person name="Toyoda A."/>
            <person name="Oliveira C."/>
            <person name="Osipova E."/>
            <person name="Leigh N.D."/>
            <person name="Simon A."/>
            <person name="Yun M.H."/>
        </authorList>
    </citation>
    <scope>NUCLEOTIDE SEQUENCE</scope>
    <source>
        <strain evidence="1">20211129_DDA</strain>
        <tissue evidence="1">Liver</tissue>
    </source>
</reference>
<dbReference type="AlphaFoldDB" id="A0AAV7WW64"/>
<name>A0AAV7WW64_PLEWA</name>